<accession>A0A7J6PCV9</accession>
<evidence type="ECO:0000256" key="1">
    <source>
        <dbReference type="SAM" id="MobiDB-lite"/>
    </source>
</evidence>
<evidence type="ECO:0000313" key="2">
    <source>
        <dbReference type="EMBL" id="KAF4693191.1"/>
    </source>
</evidence>
<protein>
    <submittedName>
        <fullName evidence="2">Uncharacterized protein</fullName>
    </submittedName>
</protein>
<dbReference type="OrthoDB" id="10370433at2759"/>
<evidence type="ECO:0000313" key="3">
    <source>
        <dbReference type="Proteomes" id="UP000541610"/>
    </source>
</evidence>
<name>A0A7J6PCV9_PEROL</name>
<feature type="region of interest" description="Disordered" evidence="1">
    <location>
        <begin position="1"/>
        <end position="123"/>
    </location>
</feature>
<sequence length="299" mass="31251">MASSVAEGPPSSSCAVGSVSKKIASPPPVDDDEDDDEFSRLLNAHKKARDDGGGASRIDKTPPVTAESGSQKPSVKRQKVVDYGDLDGAGARRYSSANPRRRGGRVPPATPGEHTTMGLVPPRPLRFPFPPYCGPLAKLVSSGPPPPLPADEKSLMVKELMDRVQFLTAENERLTWIVSDQQRILREGGQAIPPPFGAPPPLPQPPTANREMKNPSTDEASPSPPPAAAETPVLPPWRSKKAATPTGPAPPITEEDVPMLGTPPEEGKGQPTDEKGDGVGNSSVSGEGTAPPDQTATAA</sequence>
<feature type="compositionally biased region" description="Polar residues" evidence="1">
    <location>
        <begin position="280"/>
        <end position="299"/>
    </location>
</feature>
<comment type="caution">
    <text evidence="2">The sequence shown here is derived from an EMBL/GenBank/DDBJ whole genome shotgun (WGS) entry which is preliminary data.</text>
</comment>
<dbReference type="EMBL" id="JABANP010000049">
    <property type="protein sequence ID" value="KAF4693191.1"/>
    <property type="molecule type" value="Genomic_DNA"/>
</dbReference>
<feature type="compositionally biased region" description="Pro residues" evidence="1">
    <location>
        <begin position="192"/>
        <end position="206"/>
    </location>
</feature>
<proteinExistence type="predicted"/>
<dbReference type="Proteomes" id="UP000541610">
    <property type="component" value="Unassembled WGS sequence"/>
</dbReference>
<gene>
    <name evidence="2" type="ORF">FOZ60_011652</name>
</gene>
<feature type="compositionally biased region" description="Basic and acidic residues" evidence="1">
    <location>
        <begin position="265"/>
        <end position="277"/>
    </location>
</feature>
<feature type="region of interest" description="Disordered" evidence="1">
    <location>
        <begin position="186"/>
        <end position="299"/>
    </location>
</feature>
<feature type="compositionally biased region" description="Basic and acidic residues" evidence="1">
    <location>
        <begin position="48"/>
        <end position="60"/>
    </location>
</feature>
<dbReference type="AlphaFoldDB" id="A0A7J6PCV9"/>
<organism evidence="2 3">
    <name type="scientific">Perkinsus olseni</name>
    <name type="common">Perkinsus atlanticus</name>
    <dbReference type="NCBI Taxonomy" id="32597"/>
    <lineage>
        <taxon>Eukaryota</taxon>
        <taxon>Sar</taxon>
        <taxon>Alveolata</taxon>
        <taxon>Perkinsozoa</taxon>
        <taxon>Perkinsea</taxon>
        <taxon>Perkinsida</taxon>
        <taxon>Perkinsidae</taxon>
        <taxon>Perkinsus</taxon>
    </lineage>
</organism>
<reference evidence="2 3" key="1">
    <citation type="submission" date="2020-04" db="EMBL/GenBank/DDBJ databases">
        <title>Perkinsus olseni comparative genomics.</title>
        <authorList>
            <person name="Bogema D.R."/>
        </authorList>
    </citation>
    <scope>NUCLEOTIDE SEQUENCE [LARGE SCALE GENOMIC DNA]</scope>
    <source>
        <strain evidence="2">00978-12</strain>
    </source>
</reference>